<feature type="compositionally biased region" description="Polar residues" evidence="1">
    <location>
        <begin position="64"/>
        <end position="77"/>
    </location>
</feature>
<dbReference type="AlphaFoldDB" id="A0A3B0WGC2"/>
<dbReference type="PROSITE" id="PS51257">
    <property type="entry name" value="PROKAR_LIPOPROTEIN"/>
    <property type="match status" value="1"/>
</dbReference>
<accession>A0A3B0WGC2</accession>
<name>A0A3B0WGC2_9ZZZZ</name>
<feature type="region of interest" description="Disordered" evidence="1">
    <location>
        <begin position="64"/>
        <end position="83"/>
    </location>
</feature>
<dbReference type="EMBL" id="UOFD01000076">
    <property type="protein sequence ID" value="VAW54351.1"/>
    <property type="molecule type" value="Genomic_DNA"/>
</dbReference>
<protein>
    <recommendedName>
        <fullName evidence="3">NHL repeat containing protein</fullName>
    </recommendedName>
</protein>
<sequence>MKLSQTTSINRTFFLAPLLCISITACSGGGSASTNSDEDTPPPSKALSLSNFQNAATVIGQADFTGTSANQGGSPDANTIDGPFASPGSNNGILYLPEYNNNRMLAYNNVPTTNNQVADFVLGQPNFTTVAAGTSDTAFDGPLGITAVNGKMYMPSYNDHRVLIWNNVPISGGVAADITLGQLDLVSRIANCTKTSLNNPAAISVTGNKVVVVDSGNNRVLIWNTIPTENGTPADIILGQQSFTNCARNDSDDDGIADNATASTLNNPFGVWTDGTRLVVLDTDNNRTLIWNNFPTGNFTPADIVLGQNDFLNTAENDDDQDGITDGDGSIASARTLNGPLNGVYSNGEQLFITDSENNRILVWNTFPTDNFTPADTVLGQSDFANITINDDDQDNVEDTNASARTLSYPSGIYQLNKQLIVADGDNNRYLIYNDNGQ</sequence>
<dbReference type="SUPFAM" id="SSF63825">
    <property type="entry name" value="YWTD domain"/>
    <property type="match status" value="1"/>
</dbReference>
<evidence type="ECO:0000256" key="1">
    <source>
        <dbReference type="SAM" id="MobiDB-lite"/>
    </source>
</evidence>
<dbReference type="Gene3D" id="2.120.10.30">
    <property type="entry name" value="TolB, C-terminal domain"/>
    <property type="match status" value="1"/>
</dbReference>
<gene>
    <name evidence="2" type="ORF">MNBD_GAMMA06-294</name>
</gene>
<proteinExistence type="predicted"/>
<evidence type="ECO:0008006" key="3">
    <source>
        <dbReference type="Google" id="ProtNLM"/>
    </source>
</evidence>
<dbReference type="InterPro" id="IPR011042">
    <property type="entry name" value="6-blade_b-propeller_TolB-like"/>
</dbReference>
<organism evidence="2">
    <name type="scientific">hydrothermal vent metagenome</name>
    <dbReference type="NCBI Taxonomy" id="652676"/>
    <lineage>
        <taxon>unclassified sequences</taxon>
        <taxon>metagenomes</taxon>
        <taxon>ecological metagenomes</taxon>
    </lineage>
</organism>
<evidence type="ECO:0000313" key="2">
    <source>
        <dbReference type="EMBL" id="VAW54351.1"/>
    </source>
</evidence>
<reference evidence="2" key="1">
    <citation type="submission" date="2018-06" db="EMBL/GenBank/DDBJ databases">
        <authorList>
            <person name="Zhirakovskaya E."/>
        </authorList>
    </citation>
    <scope>NUCLEOTIDE SEQUENCE</scope>
</reference>